<evidence type="ECO:0000256" key="6">
    <source>
        <dbReference type="ARBA" id="ARBA00023303"/>
    </source>
</evidence>
<evidence type="ECO:0000256" key="8">
    <source>
        <dbReference type="ARBA" id="ARBA00035585"/>
    </source>
</evidence>
<evidence type="ECO:0000256" key="9">
    <source>
        <dbReference type="ARBA" id="ARBA00049940"/>
    </source>
</evidence>
<comment type="catalytic activity">
    <reaction evidence="8">
        <text>fluoride(in) = fluoride(out)</text>
        <dbReference type="Rhea" id="RHEA:76159"/>
        <dbReference type="ChEBI" id="CHEBI:17051"/>
    </reaction>
    <physiologicalReaction direction="left-to-right" evidence="8">
        <dbReference type="Rhea" id="RHEA:76160"/>
    </physiologicalReaction>
</comment>
<reference evidence="11 12" key="1">
    <citation type="journal article" date="2017" name="New Microbes New Infect">
        <title>Genome sequence of 'Leucobacter massiliensis' sp. nov. isolated from human pharynx after travel to the 2014 Hajj.</title>
        <authorList>
            <person name="Leangapichart T."/>
            <person name="Gautret P."/>
            <person name="Nguyen T.T."/>
            <person name="Armstrong N."/>
            <person name="Rolain J.M."/>
        </authorList>
    </citation>
    <scope>NUCLEOTIDE SEQUENCE [LARGE SCALE GENOMIC DNA]</scope>
    <source>
        <strain evidence="11 12">122RC15</strain>
    </source>
</reference>
<keyword evidence="5 10" id="KW-0472">Membrane</keyword>
<comment type="similarity">
    <text evidence="7 10">Belongs to the fluoride channel Fluc/FEX (TC 1.A.43) family.</text>
</comment>
<feature type="binding site" evidence="10">
    <location>
        <position position="89"/>
    </location>
    <ligand>
        <name>Na(+)</name>
        <dbReference type="ChEBI" id="CHEBI:29101"/>
        <note>structural</note>
    </ligand>
</feature>
<protein>
    <recommendedName>
        <fullName evidence="10">Fluoride-specific ion channel FluC</fullName>
    </recommendedName>
</protein>
<comment type="caution">
    <text evidence="11">The sequence shown here is derived from an EMBL/GenBank/DDBJ whole genome shotgun (WGS) entry which is preliminary data.</text>
</comment>
<keyword evidence="6 10" id="KW-0407">Ion channel</keyword>
<feature type="transmembrane region" description="Helical" evidence="10">
    <location>
        <begin position="79"/>
        <end position="98"/>
    </location>
</feature>
<feature type="binding site" evidence="10">
    <location>
        <position position="92"/>
    </location>
    <ligand>
        <name>Na(+)</name>
        <dbReference type="ChEBI" id="CHEBI:29101"/>
        <note>structural</note>
    </ligand>
</feature>
<dbReference type="GO" id="GO:0046872">
    <property type="term" value="F:metal ion binding"/>
    <property type="evidence" value="ECO:0007669"/>
    <property type="project" value="UniProtKB-KW"/>
</dbReference>
<keyword evidence="10" id="KW-0406">Ion transport</keyword>
<feature type="transmembrane region" description="Helical" evidence="10">
    <location>
        <begin position="110"/>
        <end position="132"/>
    </location>
</feature>
<comment type="subcellular location">
    <subcellularLocation>
        <location evidence="1 10">Cell membrane</location>
        <topology evidence="1 10">Multi-pass membrane protein</topology>
    </subcellularLocation>
</comment>
<keyword evidence="4 10" id="KW-1133">Transmembrane helix</keyword>
<evidence type="ECO:0000256" key="4">
    <source>
        <dbReference type="ARBA" id="ARBA00022989"/>
    </source>
</evidence>
<dbReference type="Pfam" id="PF02537">
    <property type="entry name" value="CRCB"/>
    <property type="match status" value="1"/>
</dbReference>
<keyword evidence="10" id="KW-0915">Sodium</keyword>
<feature type="transmembrane region" description="Helical" evidence="10">
    <location>
        <begin position="44"/>
        <end position="67"/>
    </location>
</feature>
<dbReference type="GO" id="GO:0062054">
    <property type="term" value="F:fluoride channel activity"/>
    <property type="evidence" value="ECO:0007669"/>
    <property type="project" value="UniProtKB-UniRule"/>
</dbReference>
<evidence type="ECO:0000256" key="1">
    <source>
        <dbReference type="ARBA" id="ARBA00004651"/>
    </source>
</evidence>
<dbReference type="EMBL" id="MWZD01000014">
    <property type="protein sequence ID" value="PRI11732.1"/>
    <property type="molecule type" value="Genomic_DNA"/>
</dbReference>
<keyword evidence="10" id="KW-0813">Transport</keyword>
<feature type="transmembrane region" description="Helical" evidence="10">
    <location>
        <begin position="12"/>
        <end position="32"/>
    </location>
</feature>
<dbReference type="AlphaFoldDB" id="A0A2S9QQ83"/>
<keyword evidence="10" id="KW-0479">Metal-binding</keyword>
<dbReference type="HAMAP" id="MF_00454">
    <property type="entry name" value="FluC"/>
    <property type="match status" value="1"/>
</dbReference>
<name>A0A2S9QQ83_9MICO</name>
<keyword evidence="12" id="KW-1185">Reference proteome</keyword>
<accession>A0A2S9QQ83</accession>
<evidence type="ECO:0000313" key="12">
    <source>
        <dbReference type="Proteomes" id="UP000238650"/>
    </source>
</evidence>
<organism evidence="11 12">
    <name type="scientific">Leucobacter massiliensis</name>
    <dbReference type="NCBI Taxonomy" id="1686285"/>
    <lineage>
        <taxon>Bacteria</taxon>
        <taxon>Bacillati</taxon>
        <taxon>Actinomycetota</taxon>
        <taxon>Actinomycetes</taxon>
        <taxon>Micrococcales</taxon>
        <taxon>Microbacteriaceae</taxon>
        <taxon>Leucobacter</taxon>
    </lineage>
</organism>
<dbReference type="GO" id="GO:0005886">
    <property type="term" value="C:plasma membrane"/>
    <property type="evidence" value="ECO:0007669"/>
    <property type="project" value="UniProtKB-SubCell"/>
</dbReference>
<dbReference type="InterPro" id="IPR003691">
    <property type="entry name" value="FluC"/>
</dbReference>
<evidence type="ECO:0000256" key="3">
    <source>
        <dbReference type="ARBA" id="ARBA00022692"/>
    </source>
</evidence>
<proteinExistence type="inferred from homology"/>
<dbReference type="RefSeq" id="WP_105804672.1">
    <property type="nucleotide sequence ID" value="NZ_MWZD01000014.1"/>
</dbReference>
<evidence type="ECO:0000256" key="10">
    <source>
        <dbReference type="HAMAP-Rule" id="MF_00454"/>
    </source>
</evidence>
<gene>
    <name evidence="10" type="primary">fluC</name>
    <name evidence="10" type="synonym">crcB</name>
    <name evidence="11" type="ORF">B4915_04630</name>
</gene>
<evidence type="ECO:0000256" key="5">
    <source>
        <dbReference type="ARBA" id="ARBA00023136"/>
    </source>
</evidence>
<evidence type="ECO:0000313" key="11">
    <source>
        <dbReference type="EMBL" id="PRI11732.1"/>
    </source>
</evidence>
<keyword evidence="2 10" id="KW-1003">Cell membrane</keyword>
<keyword evidence="3 10" id="KW-0812">Transmembrane</keyword>
<dbReference type="GO" id="GO:0140114">
    <property type="term" value="P:cellular detoxification of fluoride"/>
    <property type="evidence" value="ECO:0007669"/>
    <property type="project" value="UniProtKB-UniRule"/>
</dbReference>
<evidence type="ECO:0000256" key="2">
    <source>
        <dbReference type="ARBA" id="ARBA00022475"/>
    </source>
</evidence>
<dbReference type="Proteomes" id="UP000238650">
    <property type="component" value="Unassembled WGS sequence"/>
</dbReference>
<evidence type="ECO:0000256" key="7">
    <source>
        <dbReference type="ARBA" id="ARBA00035120"/>
    </source>
</evidence>
<comment type="activity regulation">
    <text evidence="10">Na(+) is not transported, but it plays an essential structural role and its presence is essential for fluoride channel function.</text>
</comment>
<sequence length="144" mass="13736">MSGGEGAGGGRLSAVALVAAGGAAGSLARYVVTLAVGDTGAFPVAVFGINVLGGFLLGLLLESLAGLDRRRGAPGEPTARLLLGTGVLGGFTTYSLLASDIAGLLLGGQAWVALGYGAASLAAGGLAAWLGVRLGGALTRGAAE</sequence>
<comment type="function">
    <text evidence="9 10">Fluoride-specific ion channel. Important for reducing fluoride concentration in the cell, thus reducing its toxicity.</text>
</comment>